<dbReference type="InterPro" id="IPR025528">
    <property type="entry name" value="BrnA_antitoxin"/>
</dbReference>
<organism evidence="1 2">
    <name type="scientific">Bordetella ansorpii</name>
    <dbReference type="NCBI Taxonomy" id="288768"/>
    <lineage>
        <taxon>Bacteria</taxon>
        <taxon>Pseudomonadati</taxon>
        <taxon>Pseudomonadota</taxon>
        <taxon>Betaproteobacteria</taxon>
        <taxon>Burkholderiales</taxon>
        <taxon>Alcaligenaceae</taxon>
        <taxon>Bordetella</taxon>
    </lineage>
</organism>
<sequence>MPKLKSGHVSPTVAENAAINAAIRHDPDTREMTARDFARARLGATFPPSDGKTRITMWVDSDVLDAFKELAGKGGKGYQTLINETLRDVVSGLASGRDTQGNPASAKLGFDEERLRQVLREELARQREAFIRQIHDPRE</sequence>
<name>A0A157L9A6_9BORD</name>
<evidence type="ECO:0000313" key="1">
    <source>
        <dbReference type="EMBL" id="SAH93408.1"/>
    </source>
</evidence>
<gene>
    <name evidence="1" type="ORF">SAMEA1982600_00637</name>
</gene>
<dbReference type="AlphaFoldDB" id="A0A157L9A6"/>
<dbReference type="Proteomes" id="UP000077037">
    <property type="component" value="Unassembled WGS sequence"/>
</dbReference>
<proteinExistence type="predicted"/>
<evidence type="ECO:0000313" key="2">
    <source>
        <dbReference type="Proteomes" id="UP000077037"/>
    </source>
</evidence>
<reference evidence="1 2" key="1">
    <citation type="submission" date="2016-03" db="EMBL/GenBank/DDBJ databases">
        <authorList>
            <consortium name="Pathogen Informatics"/>
        </authorList>
    </citation>
    <scope>NUCLEOTIDE SEQUENCE [LARGE SCALE GENOMIC DNA]</scope>
    <source>
        <strain evidence="1 2">NCTC13364</strain>
    </source>
</reference>
<protein>
    <submittedName>
        <fullName evidence="1">Phage protein</fullName>
    </submittedName>
</protein>
<dbReference type="EMBL" id="FKBS01000007">
    <property type="protein sequence ID" value="SAH93408.1"/>
    <property type="molecule type" value="Genomic_DNA"/>
</dbReference>
<dbReference type="RefSeq" id="WP_156522981.1">
    <property type="nucleotide sequence ID" value="NZ_FKBS01000007.1"/>
</dbReference>
<accession>A0A157L9A6</accession>
<dbReference type="OrthoDB" id="9796641at2"/>
<dbReference type="Pfam" id="PF14384">
    <property type="entry name" value="BrnA_antitoxin"/>
    <property type="match status" value="1"/>
</dbReference>